<feature type="coiled-coil region" evidence="3">
    <location>
        <begin position="53"/>
        <end position="80"/>
    </location>
</feature>
<dbReference type="Proteomes" id="UP000297729">
    <property type="component" value="Unassembled WGS sequence"/>
</dbReference>
<feature type="domain" description="ABC transporter Uup C-terminal" evidence="4">
    <location>
        <begin position="17"/>
        <end position="85"/>
    </location>
</feature>
<evidence type="ECO:0000256" key="2">
    <source>
        <dbReference type="ARBA" id="ARBA00022840"/>
    </source>
</evidence>
<keyword evidence="1" id="KW-0547">Nucleotide-binding</keyword>
<sequence length="90" mass="10354">MTNTIDSTTCWPPWGRKLSFKEQRELDELPKRIAALEDEQSLLAVQLSDPDLYKKNAAEARRLTARVEEIEGELLATLERWEQIEALVKG</sequence>
<proteinExistence type="predicted"/>
<dbReference type="Pfam" id="PF16326">
    <property type="entry name" value="ABC_tran_CTD"/>
    <property type="match status" value="1"/>
</dbReference>
<keyword evidence="3" id="KW-0175">Coiled coil</keyword>
<organism evidence="5 6">
    <name type="scientific">Duganella callida</name>
    <dbReference type="NCBI Taxonomy" id="2561932"/>
    <lineage>
        <taxon>Bacteria</taxon>
        <taxon>Pseudomonadati</taxon>
        <taxon>Pseudomonadota</taxon>
        <taxon>Betaproteobacteria</taxon>
        <taxon>Burkholderiales</taxon>
        <taxon>Oxalobacteraceae</taxon>
        <taxon>Telluria group</taxon>
        <taxon>Duganella</taxon>
    </lineage>
</organism>
<protein>
    <recommendedName>
        <fullName evidence="4">ABC transporter Uup C-terminal domain-containing protein</fullName>
    </recommendedName>
</protein>
<accession>A0A4Y9SPV5</accession>
<name>A0A4Y9SPV5_9BURK</name>
<dbReference type="GO" id="GO:0005524">
    <property type="term" value="F:ATP binding"/>
    <property type="evidence" value="ECO:0007669"/>
    <property type="project" value="UniProtKB-KW"/>
</dbReference>
<reference evidence="5 6" key="1">
    <citation type="submission" date="2019-03" db="EMBL/GenBank/DDBJ databases">
        <title>Draft Genome Sequence of Duganella callidus sp. nov., a Novel Duganella Species Isolated from Cultivated Soil.</title>
        <authorList>
            <person name="Raths R."/>
            <person name="Peta V."/>
            <person name="Bucking H."/>
        </authorList>
    </citation>
    <scope>NUCLEOTIDE SEQUENCE [LARGE SCALE GENOMIC DNA]</scope>
    <source>
        <strain evidence="5 6">DN04</strain>
    </source>
</reference>
<evidence type="ECO:0000313" key="5">
    <source>
        <dbReference type="EMBL" id="TFW27507.1"/>
    </source>
</evidence>
<keyword evidence="2" id="KW-0067">ATP-binding</keyword>
<gene>
    <name evidence="5" type="ORF">E4L98_06715</name>
</gene>
<keyword evidence="6" id="KW-1185">Reference proteome</keyword>
<dbReference type="AlphaFoldDB" id="A0A4Y9SPV5"/>
<comment type="caution">
    <text evidence="5">The sequence shown here is derived from an EMBL/GenBank/DDBJ whole genome shotgun (WGS) entry which is preliminary data.</text>
</comment>
<evidence type="ECO:0000256" key="3">
    <source>
        <dbReference type="SAM" id="Coils"/>
    </source>
</evidence>
<dbReference type="InterPro" id="IPR032524">
    <property type="entry name" value="ABC_tran_C"/>
</dbReference>
<evidence type="ECO:0000313" key="6">
    <source>
        <dbReference type="Proteomes" id="UP000297729"/>
    </source>
</evidence>
<dbReference type="Gene3D" id="1.10.287.380">
    <property type="entry name" value="Valyl-tRNA synthetase, C-terminal domain"/>
    <property type="match status" value="1"/>
</dbReference>
<evidence type="ECO:0000259" key="4">
    <source>
        <dbReference type="Pfam" id="PF16326"/>
    </source>
</evidence>
<dbReference type="EMBL" id="SPVG01000069">
    <property type="protein sequence ID" value="TFW27507.1"/>
    <property type="molecule type" value="Genomic_DNA"/>
</dbReference>
<dbReference type="InterPro" id="IPR037118">
    <property type="entry name" value="Val-tRNA_synth_C_sf"/>
</dbReference>
<evidence type="ECO:0000256" key="1">
    <source>
        <dbReference type="ARBA" id="ARBA00022741"/>
    </source>
</evidence>
<dbReference type="GO" id="GO:0003677">
    <property type="term" value="F:DNA binding"/>
    <property type="evidence" value="ECO:0007669"/>
    <property type="project" value="InterPro"/>
</dbReference>